<evidence type="ECO:0000313" key="1">
    <source>
        <dbReference type="EMBL" id="DBA27400.1"/>
    </source>
</evidence>
<keyword evidence="2" id="KW-1185">Reference proteome</keyword>
<dbReference type="AlphaFoldDB" id="A0AAV3AI21"/>
<name>A0AAV3AI21_PYXAD</name>
<proteinExistence type="predicted"/>
<comment type="caution">
    <text evidence="1">The sequence shown here is derived from an EMBL/GenBank/DDBJ whole genome shotgun (WGS) entry which is preliminary data.</text>
</comment>
<reference evidence="1" key="1">
    <citation type="thesis" date="2020" institute="ProQuest LLC" country="789 East Eisenhower Parkway, Ann Arbor, MI, USA">
        <title>Comparative Genomics and Chromosome Evolution.</title>
        <authorList>
            <person name="Mudd A.B."/>
        </authorList>
    </citation>
    <scope>NUCLEOTIDE SEQUENCE</scope>
    <source>
        <strain evidence="1">1538</strain>
        <tissue evidence="1">Blood</tissue>
    </source>
</reference>
<accession>A0AAV3AI21</accession>
<protein>
    <submittedName>
        <fullName evidence="1">Uncharacterized protein</fullName>
    </submittedName>
</protein>
<sequence>MPPCTPGAAILFTAITHPECPHHDDGRWIFCLCQCFYSGLLQCHPWHLLRWQPFWEQGEVYGLIRKCVAMNLCRHYNPNSVSERRHFPE</sequence>
<evidence type="ECO:0000313" key="2">
    <source>
        <dbReference type="Proteomes" id="UP001181693"/>
    </source>
</evidence>
<organism evidence="1 2">
    <name type="scientific">Pyxicephalus adspersus</name>
    <name type="common">African bullfrog</name>
    <dbReference type="NCBI Taxonomy" id="30357"/>
    <lineage>
        <taxon>Eukaryota</taxon>
        <taxon>Metazoa</taxon>
        <taxon>Chordata</taxon>
        <taxon>Craniata</taxon>
        <taxon>Vertebrata</taxon>
        <taxon>Euteleostomi</taxon>
        <taxon>Amphibia</taxon>
        <taxon>Batrachia</taxon>
        <taxon>Anura</taxon>
        <taxon>Neobatrachia</taxon>
        <taxon>Ranoidea</taxon>
        <taxon>Pyxicephalidae</taxon>
        <taxon>Pyxicephalinae</taxon>
        <taxon>Pyxicephalus</taxon>
    </lineage>
</organism>
<dbReference type="Proteomes" id="UP001181693">
    <property type="component" value="Unassembled WGS sequence"/>
</dbReference>
<dbReference type="EMBL" id="DYDO01000004">
    <property type="protein sequence ID" value="DBA27400.1"/>
    <property type="molecule type" value="Genomic_DNA"/>
</dbReference>
<gene>
    <name evidence="1" type="ORF">GDO54_011555</name>
</gene>